<proteinExistence type="predicted"/>
<dbReference type="InterPro" id="IPR003777">
    <property type="entry name" value="XdhC_CoxI"/>
</dbReference>
<feature type="domain" description="XdhC Rossmann" evidence="2">
    <location>
        <begin position="124"/>
        <end position="265"/>
    </location>
</feature>
<dbReference type="Pfam" id="PF13478">
    <property type="entry name" value="XdhC_C"/>
    <property type="match status" value="1"/>
</dbReference>
<evidence type="ECO:0000313" key="3">
    <source>
        <dbReference type="EMBL" id="CDZ34621.1"/>
    </source>
</evidence>
<reference evidence="3 4" key="1">
    <citation type="submission" date="2014-08" db="EMBL/GenBank/DDBJ databases">
        <authorList>
            <person name="Chen Y.-H."/>
        </authorList>
    </citation>
    <scope>NUCLEOTIDE SEQUENCE [LARGE SCALE GENOMIC DNA]</scope>
</reference>
<feature type="domain" description="XdhC- CoxI" evidence="1">
    <location>
        <begin position="23"/>
        <end position="79"/>
    </location>
</feature>
<sequence length="284" mass="30440">MRGTHPAMPDLSFRTFITTHPRTILVEIHEAKGSTPREAGTFMLVADNAIWGTIGGGQFEYMAIDNARAMLSGGGEAVMDIPLGPEIGQCCGGHTRLAFQPLTPKLAEALERRLRNEEDDRPAVILFGSGHVGQALARALVPLPFAVSVVETRAEALENLPAETEKHLTAMPEAFVEKIPAGGAAIILTHDHALDFLIAQKALARTDLAYVGMIGSRTKRATFANWLRREGGGGDMLPRLVLPIGGTAVRDKRPAVIAALVAAELLETYAARQAQTSKRQIPTA</sequence>
<dbReference type="NCBIfam" id="TIGR02964">
    <property type="entry name" value="xanthine_xdhC"/>
    <property type="match status" value="1"/>
</dbReference>
<accession>A0A0T7FHX8</accession>
<dbReference type="InterPro" id="IPR014308">
    <property type="entry name" value="Xanthine_DH_XdhC"/>
</dbReference>
<dbReference type="PANTHER" id="PTHR30388">
    <property type="entry name" value="ALDEHYDE OXIDOREDUCTASE MOLYBDENUM COFACTOR ASSEMBLY PROTEIN"/>
    <property type="match status" value="1"/>
</dbReference>
<evidence type="ECO:0000259" key="1">
    <source>
        <dbReference type="Pfam" id="PF02625"/>
    </source>
</evidence>
<evidence type="ECO:0000313" key="4">
    <source>
        <dbReference type="Proteomes" id="UP000046176"/>
    </source>
</evidence>
<dbReference type="AlphaFoldDB" id="A0A0T7FHX8"/>
<name>A0A0T7FHX8_NEOGA</name>
<dbReference type="Proteomes" id="UP000046176">
    <property type="component" value="Unassembled WGS sequence"/>
</dbReference>
<dbReference type="EMBL" id="CCRH01000006">
    <property type="protein sequence ID" value="CDZ34621.1"/>
    <property type="molecule type" value="Genomic_DNA"/>
</dbReference>
<evidence type="ECO:0000259" key="2">
    <source>
        <dbReference type="Pfam" id="PF13478"/>
    </source>
</evidence>
<dbReference type="Pfam" id="PF02625">
    <property type="entry name" value="XdhC_CoxI"/>
    <property type="match status" value="1"/>
</dbReference>
<dbReference type="Gene3D" id="3.40.50.720">
    <property type="entry name" value="NAD(P)-binding Rossmann-like Domain"/>
    <property type="match status" value="1"/>
</dbReference>
<dbReference type="InterPro" id="IPR027051">
    <property type="entry name" value="XdhC_Rossmann_dom"/>
</dbReference>
<gene>
    <name evidence="3" type="primary">xdhC</name>
    <name evidence="3" type="ORF">NGAL_HAMBI1145_24250</name>
</gene>
<dbReference type="PANTHER" id="PTHR30388:SF6">
    <property type="entry name" value="XANTHINE DEHYDROGENASE SUBUNIT A-RELATED"/>
    <property type="match status" value="1"/>
</dbReference>
<protein>
    <submittedName>
        <fullName evidence="3">Xanthine dehydrogenase accessory protein XdhC</fullName>
    </submittedName>
</protein>
<organism evidence="3 4">
    <name type="scientific">Neorhizobium galegae bv. officinalis</name>
    <dbReference type="NCBI Taxonomy" id="323656"/>
    <lineage>
        <taxon>Bacteria</taxon>
        <taxon>Pseudomonadati</taxon>
        <taxon>Pseudomonadota</taxon>
        <taxon>Alphaproteobacteria</taxon>
        <taxon>Hyphomicrobiales</taxon>
        <taxon>Rhizobiaceae</taxon>
        <taxon>Rhizobium/Agrobacterium group</taxon>
        <taxon>Neorhizobium</taxon>
    </lineage>
</organism>
<dbReference type="InterPro" id="IPR052698">
    <property type="entry name" value="MoCofactor_Util/Proc"/>
</dbReference>